<evidence type="ECO:0000313" key="3">
    <source>
        <dbReference type="EMBL" id="NQE33800.1"/>
    </source>
</evidence>
<dbReference type="Proteomes" id="UP000702425">
    <property type="component" value="Unassembled WGS sequence"/>
</dbReference>
<evidence type="ECO:0000259" key="2">
    <source>
        <dbReference type="PROSITE" id="PS50975"/>
    </source>
</evidence>
<dbReference type="GO" id="GO:0016874">
    <property type="term" value="F:ligase activity"/>
    <property type="evidence" value="ECO:0007669"/>
    <property type="project" value="UniProtKB-KW"/>
</dbReference>
<evidence type="ECO:0000256" key="1">
    <source>
        <dbReference type="PROSITE-ProRule" id="PRU00409"/>
    </source>
</evidence>
<evidence type="ECO:0000313" key="4">
    <source>
        <dbReference type="Proteomes" id="UP000702425"/>
    </source>
</evidence>
<feature type="domain" description="ATP-grasp" evidence="2">
    <location>
        <begin position="177"/>
        <end position="374"/>
    </location>
</feature>
<sequence>MSSYLVAGKTVQFKLDLDIPMNSTYDFLYFQGNSLSDLFAPDITDARYAFILNYPATASWAAYPNRKKYFIQDGSSEATKTSFDKIGQKEPWKNLAVLGDAIPGIVINLPPHSLIDYWREHFGFSYSSMEMIDCSTYLEDLSRSDRFDKLLTLFPFDNLKPEKHAVHPDIHYHLLSKATLAELGVQCPKYQSYNLHEVNLESIQLPEQFPYLIKTSHGLSGEGTYIIKSASDLNYCLQEVRKYLDIKLLDTIIISEFVKNEVQNYCVQFYVSKTGNIRLIGTTSQLVTPDGSYLGGLIHYRETDMSRFFEMIAAIGKYAHQQGYFGVIGFDVLEDSEGQLYAIDANFRVNGSTPLCVQRHTLLGLGKEVAKYSSDWRMDGTLESILVTLKPELDRKDLIILSALEKVKYGKIYTEIYGIVAGEDMKEMQHIEQNLHSKGLQQLG</sequence>
<dbReference type="SUPFAM" id="SSF56059">
    <property type="entry name" value="Glutathione synthetase ATP-binding domain-like"/>
    <property type="match status" value="1"/>
</dbReference>
<comment type="caution">
    <text evidence="3">The sequence shown here is derived from an EMBL/GenBank/DDBJ whole genome shotgun (WGS) entry which is preliminary data.</text>
</comment>
<dbReference type="Gene3D" id="3.30.470.20">
    <property type="entry name" value="ATP-grasp fold, B domain"/>
    <property type="match status" value="1"/>
</dbReference>
<dbReference type="InterPro" id="IPR011761">
    <property type="entry name" value="ATP-grasp"/>
</dbReference>
<keyword evidence="3" id="KW-0436">Ligase</keyword>
<name>A0ABX2CWL1_9CYAN</name>
<keyword evidence="4" id="KW-1185">Reference proteome</keyword>
<protein>
    <submittedName>
        <fullName evidence="3">[Butirosin acyl-carrier protein]--L-glutamate ligase</fullName>
        <ecNumber evidence="3">6.2.1.39</ecNumber>
    </submittedName>
</protein>
<proteinExistence type="predicted"/>
<keyword evidence="1" id="KW-0547">Nucleotide-binding</keyword>
<reference evidence="3 4" key="1">
    <citation type="journal article" date="2020" name="Sci. Rep.">
        <title>A novel cyanobacterial geosmin producer, revising GeoA distribution and dispersion patterns in Bacteria.</title>
        <authorList>
            <person name="Churro C."/>
            <person name="Semedo-Aguiar A.P."/>
            <person name="Silva A.D."/>
            <person name="Pereira-Leal J.B."/>
            <person name="Leite R.B."/>
        </authorList>
    </citation>
    <scope>NUCLEOTIDE SEQUENCE [LARGE SCALE GENOMIC DNA]</scope>
    <source>
        <strain evidence="3 4">IPMA8</strain>
    </source>
</reference>
<accession>A0ABX2CWL1</accession>
<keyword evidence="1" id="KW-0067">ATP-binding</keyword>
<dbReference type="InterPro" id="IPR053269">
    <property type="entry name" value="Asp-Met_ligase"/>
</dbReference>
<gene>
    <name evidence="3" type="primary">btrJ</name>
    <name evidence="3" type="ORF">E5S67_01521</name>
</gene>
<dbReference type="PROSITE" id="PS50975">
    <property type="entry name" value="ATP_GRASP"/>
    <property type="match status" value="1"/>
</dbReference>
<dbReference type="PANTHER" id="PTHR37018">
    <property type="entry name" value="CULTURE SPECIFIC PROTEIN, PUTATIVE (AFU_ORTHOLOGUE AFUA_2G00130)-RELATED"/>
    <property type="match status" value="1"/>
</dbReference>
<dbReference type="PANTHER" id="PTHR37018:SF1">
    <property type="entry name" value="CULTURE SPECIFIC PROTEIN, PUTATIVE (AFU_ORTHOLOGUE AFUA_2G00130)-RELATED"/>
    <property type="match status" value="1"/>
</dbReference>
<dbReference type="EMBL" id="SRRZ01000020">
    <property type="protein sequence ID" value="NQE33800.1"/>
    <property type="molecule type" value="Genomic_DNA"/>
</dbReference>
<dbReference type="EC" id="6.2.1.39" evidence="3"/>
<organism evidence="3 4">
    <name type="scientific">Microcoleus asticus IPMA8</name>
    <dbReference type="NCBI Taxonomy" id="2563858"/>
    <lineage>
        <taxon>Bacteria</taxon>
        <taxon>Bacillati</taxon>
        <taxon>Cyanobacteriota</taxon>
        <taxon>Cyanophyceae</taxon>
        <taxon>Oscillatoriophycideae</taxon>
        <taxon>Oscillatoriales</taxon>
        <taxon>Microcoleaceae</taxon>
        <taxon>Microcoleus</taxon>
        <taxon>Microcoleus asticus</taxon>
    </lineage>
</organism>